<feature type="transmembrane region" description="Helical" evidence="8">
    <location>
        <begin position="243"/>
        <end position="266"/>
    </location>
</feature>
<evidence type="ECO:0000256" key="7">
    <source>
        <dbReference type="ARBA" id="ARBA00023136"/>
    </source>
</evidence>
<proteinExistence type="inferred from homology"/>
<dbReference type="PANTHER" id="PTHR30472:SF70">
    <property type="entry name" value="MOLYBDATE IMPORT SYSTEM PERMEASE PROTEIN MOLB"/>
    <property type="match status" value="1"/>
</dbReference>
<evidence type="ECO:0000256" key="6">
    <source>
        <dbReference type="ARBA" id="ARBA00022989"/>
    </source>
</evidence>
<protein>
    <submittedName>
        <fullName evidence="9">Iron ABC transporter permease</fullName>
    </submittedName>
</protein>
<feature type="transmembrane region" description="Helical" evidence="8">
    <location>
        <begin position="204"/>
        <end position="222"/>
    </location>
</feature>
<comment type="subcellular location">
    <subcellularLocation>
        <location evidence="1">Cell membrane</location>
        <topology evidence="1">Multi-pass membrane protein</topology>
    </subcellularLocation>
</comment>
<feature type="transmembrane region" description="Helical" evidence="8">
    <location>
        <begin position="12"/>
        <end position="30"/>
    </location>
</feature>
<keyword evidence="3" id="KW-0813">Transport</keyword>
<evidence type="ECO:0000256" key="8">
    <source>
        <dbReference type="SAM" id="Phobius"/>
    </source>
</evidence>
<reference evidence="9" key="1">
    <citation type="journal article" date="2020" name="mSystems">
        <title>Genome- and Community-Level Interaction Insights into Carbon Utilization and Element Cycling Functions of Hydrothermarchaeota in Hydrothermal Sediment.</title>
        <authorList>
            <person name="Zhou Z."/>
            <person name="Liu Y."/>
            <person name="Xu W."/>
            <person name="Pan J."/>
            <person name="Luo Z.H."/>
            <person name="Li M."/>
        </authorList>
    </citation>
    <scope>NUCLEOTIDE SEQUENCE [LARGE SCALE GENOMIC DNA]</scope>
    <source>
        <strain evidence="9">SpSt-468</strain>
    </source>
</reference>
<feature type="transmembrane region" description="Helical" evidence="8">
    <location>
        <begin position="125"/>
        <end position="144"/>
    </location>
</feature>
<sequence>MAWRRASWRYVATLLLPIPFFIISLFVGTYPIPPDAAVSVLVLKIFPFLGQPTTPQIYETIIFDIRLPRIILAIAGGIALSVSGASLQGLFRNPLVDSYILGVSAGAGLGAALAIAFLPDLPGSAQILSFALGFAAFLTTYFVAKNRGETPVVSLVLAGIIVTALFSAALSIIKFFTDVNRLAGVVYWLMGSLAVSGWEEVLQVLPLITVAFIVLFMMRWRINVLSLGEEEAKALGVKIERDRFIVLAASTLMVSAFVSVAGVIGWIGLVVPHTVRMLLRTPDNRVVIPISASLGAVFMLLADDLARSIASFELPVGVITTVIGAPFFLYLLKRRGGVVWK</sequence>
<comment type="similarity">
    <text evidence="2">Belongs to the binding-protein-dependent transport system permease family. FecCD subfamily.</text>
</comment>
<dbReference type="PANTHER" id="PTHR30472">
    <property type="entry name" value="FERRIC ENTEROBACTIN TRANSPORT SYSTEM PERMEASE PROTEIN"/>
    <property type="match status" value="1"/>
</dbReference>
<evidence type="ECO:0000256" key="3">
    <source>
        <dbReference type="ARBA" id="ARBA00022448"/>
    </source>
</evidence>
<gene>
    <name evidence="9" type="ORF">ENS19_02675</name>
</gene>
<keyword evidence="5 8" id="KW-0812">Transmembrane</keyword>
<feature type="transmembrane region" description="Helical" evidence="8">
    <location>
        <begin position="70"/>
        <end position="87"/>
    </location>
</feature>
<comment type="caution">
    <text evidence="9">The sequence shown here is derived from an EMBL/GenBank/DDBJ whole genome shotgun (WGS) entry which is preliminary data.</text>
</comment>
<evidence type="ECO:0000256" key="2">
    <source>
        <dbReference type="ARBA" id="ARBA00007935"/>
    </source>
</evidence>
<keyword evidence="6 8" id="KW-1133">Transmembrane helix</keyword>
<keyword evidence="4" id="KW-1003">Cell membrane</keyword>
<feature type="transmembrane region" description="Helical" evidence="8">
    <location>
        <begin position="99"/>
        <end position="118"/>
    </location>
</feature>
<dbReference type="GO" id="GO:0005886">
    <property type="term" value="C:plasma membrane"/>
    <property type="evidence" value="ECO:0007669"/>
    <property type="project" value="UniProtKB-SubCell"/>
</dbReference>
<dbReference type="EMBL" id="DSTX01000002">
    <property type="protein sequence ID" value="HFK20162.1"/>
    <property type="molecule type" value="Genomic_DNA"/>
</dbReference>
<dbReference type="CDD" id="cd06550">
    <property type="entry name" value="TM_ABC_iron-siderophores_like"/>
    <property type="match status" value="1"/>
</dbReference>
<name>A0A7C3F5C0_9CREN</name>
<evidence type="ECO:0000256" key="1">
    <source>
        <dbReference type="ARBA" id="ARBA00004651"/>
    </source>
</evidence>
<organism evidence="9">
    <name type="scientific">Candidatus Methanomethylicus mesodigestus</name>
    <dbReference type="NCBI Taxonomy" id="1867258"/>
    <lineage>
        <taxon>Archaea</taxon>
        <taxon>Thermoproteota</taxon>
        <taxon>Methanosuratincolia</taxon>
        <taxon>Candidatus Methanomethylicales</taxon>
        <taxon>Candidatus Methanomethylicaceae</taxon>
        <taxon>Candidatus Methanomethylicus</taxon>
    </lineage>
</organism>
<dbReference type="InterPro" id="IPR000522">
    <property type="entry name" value="ABC_transptr_permease_BtuC"/>
</dbReference>
<dbReference type="GO" id="GO:0033214">
    <property type="term" value="P:siderophore-iron import into cell"/>
    <property type="evidence" value="ECO:0007669"/>
    <property type="project" value="TreeGrafter"/>
</dbReference>
<keyword evidence="7 8" id="KW-0472">Membrane</keyword>
<dbReference type="FunFam" id="1.10.3470.10:FF:000001">
    <property type="entry name" value="Vitamin B12 ABC transporter permease BtuC"/>
    <property type="match status" value="1"/>
</dbReference>
<feature type="transmembrane region" description="Helical" evidence="8">
    <location>
        <begin position="314"/>
        <end position="332"/>
    </location>
</feature>
<evidence type="ECO:0000256" key="5">
    <source>
        <dbReference type="ARBA" id="ARBA00022692"/>
    </source>
</evidence>
<dbReference type="GO" id="GO:0022857">
    <property type="term" value="F:transmembrane transporter activity"/>
    <property type="evidence" value="ECO:0007669"/>
    <property type="project" value="InterPro"/>
</dbReference>
<dbReference type="InterPro" id="IPR037294">
    <property type="entry name" value="ABC_BtuC-like"/>
</dbReference>
<dbReference type="Gene3D" id="1.10.3470.10">
    <property type="entry name" value="ABC transporter involved in vitamin B12 uptake, BtuC"/>
    <property type="match status" value="1"/>
</dbReference>
<evidence type="ECO:0000313" key="9">
    <source>
        <dbReference type="EMBL" id="HFK20162.1"/>
    </source>
</evidence>
<dbReference type="Pfam" id="PF01032">
    <property type="entry name" value="FecCD"/>
    <property type="match status" value="1"/>
</dbReference>
<dbReference type="AlphaFoldDB" id="A0A7C3F5C0"/>
<evidence type="ECO:0000256" key="4">
    <source>
        <dbReference type="ARBA" id="ARBA00022475"/>
    </source>
</evidence>
<accession>A0A7C3F5C0</accession>
<feature type="transmembrane region" description="Helical" evidence="8">
    <location>
        <begin position="150"/>
        <end position="172"/>
    </location>
</feature>
<dbReference type="SUPFAM" id="SSF81345">
    <property type="entry name" value="ABC transporter involved in vitamin B12 uptake, BtuC"/>
    <property type="match status" value="1"/>
</dbReference>